<dbReference type="Pfam" id="PF00520">
    <property type="entry name" value="Ion_trans"/>
    <property type="match status" value="1"/>
</dbReference>
<name>A0A812DBK0_ACAPH</name>
<dbReference type="PANTHER" id="PTHR10582:SF2">
    <property type="entry name" value="INACTIVE"/>
    <property type="match status" value="1"/>
</dbReference>
<feature type="transmembrane region" description="Helical" evidence="6">
    <location>
        <begin position="12"/>
        <end position="31"/>
    </location>
</feature>
<dbReference type="InterPro" id="IPR005821">
    <property type="entry name" value="Ion_trans_dom"/>
</dbReference>
<organism evidence="8 9">
    <name type="scientific">Acanthosepion pharaonis</name>
    <name type="common">Pharaoh cuttlefish</name>
    <name type="synonym">Sepia pharaonis</name>
    <dbReference type="NCBI Taxonomy" id="158019"/>
    <lineage>
        <taxon>Eukaryota</taxon>
        <taxon>Metazoa</taxon>
        <taxon>Spiralia</taxon>
        <taxon>Lophotrochozoa</taxon>
        <taxon>Mollusca</taxon>
        <taxon>Cephalopoda</taxon>
        <taxon>Coleoidea</taxon>
        <taxon>Decapodiformes</taxon>
        <taxon>Sepiida</taxon>
        <taxon>Sepiina</taxon>
        <taxon>Sepiidae</taxon>
        <taxon>Acanthosepion</taxon>
    </lineage>
</organism>
<feature type="transmembrane region" description="Helical" evidence="6">
    <location>
        <begin position="77"/>
        <end position="98"/>
    </location>
</feature>
<evidence type="ECO:0000256" key="4">
    <source>
        <dbReference type="ARBA" id="ARBA00022989"/>
    </source>
</evidence>
<dbReference type="GO" id="GO:0005886">
    <property type="term" value="C:plasma membrane"/>
    <property type="evidence" value="ECO:0007669"/>
    <property type="project" value="TreeGrafter"/>
</dbReference>
<proteinExistence type="predicted"/>
<gene>
    <name evidence="8" type="ORF">SPHA_49945</name>
</gene>
<dbReference type="AlphaFoldDB" id="A0A812DBK0"/>
<evidence type="ECO:0000256" key="2">
    <source>
        <dbReference type="ARBA" id="ARBA00022692"/>
    </source>
</evidence>
<comment type="subcellular location">
    <subcellularLocation>
        <location evidence="1">Membrane</location>
        <topology evidence="1">Multi-pass membrane protein</topology>
    </subcellularLocation>
</comment>
<keyword evidence="2 6" id="KW-0812">Transmembrane</keyword>
<dbReference type="GO" id="GO:0005262">
    <property type="term" value="F:calcium channel activity"/>
    <property type="evidence" value="ECO:0007669"/>
    <property type="project" value="TreeGrafter"/>
</dbReference>
<comment type="caution">
    <text evidence="8">The sequence shown here is derived from an EMBL/GenBank/DDBJ whole genome shotgun (WGS) entry which is preliminary data.</text>
</comment>
<keyword evidence="5 6" id="KW-0472">Membrane</keyword>
<dbReference type="OrthoDB" id="533508at2759"/>
<keyword evidence="4 6" id="KW-1133">Transmembrane helix</keyword>
<evidence type="ECO:0000256" key="3">
    <source>
        <dbReference type="ARBA" id="ARBA00022737"/>
    </source>
</evidence>
<dbReference type="EMBL" id="CAHIKZ030002910">
    <property type="protein sequence ID" value="CAE1293683.1"/>
    <property type="molecule type" value="Genomic_DNA"/>
</dbReference>
<evidence type="ECO:0000256" key="6">
    <source>
        <dbReference type="SAM" id="Phobius"/>
    </source>
</evidence>
<dbReference type="Gene3D" id="1.10.287.70">
    <property type="match status" value="1"/>
</dbReference>
<feature type="transmembrane region" description="Helical" evidence="6">
    <location>
        <begin position="43"/>
        <end position="65"/>
    </location>
</feature>
<evidence type="ECO:0000256" key="1">
    <source>
        <dbReference type="ARBA" id="ARBA00004141"/>
    </source>
</evidence>
<keyword evidence="9" id="KW-1185">Reference proteome</keyword>
<dbReference type="InterPro" id="IPR024862">
    <property type="entry name" value="TRPV"/>
</dbReference>
<reference evidence="8" key="1">
    <citation type="submission" date="2021-01" db="EMBL/GenBank/DDBJ databases">
        <authorList>
            <person name="Li R."/>
            <person name="Bekaert M."/>
        </authorList>
    </citation>
    <scope>NUCLEOTIDE SEQUENCE</scope>
    <source>
        <strain evidence="8">Farmed</strain>
    </source>
</reference>
<feature type="domain" description="Ion transport" evidence="7">
    <location>
        <begin position="3"/>
        <end position="108"/>
    </location>
</feature>
<dbReference type="Proteomes" id="UP000597762">
    <property type="component" value="Unassembled WGS sequence"/>
</dbReference>
<evidence type="ECO:0000313" key="9">
    <source>
        <dbReference type="Proteomes" id="UP000597762"/>
    </source>
</evidence>
<dbReference type="GO" id="GO:0098703">
    <property type="term" value="P:calcium ion import across plasma membrane"/>
    <property type="evidence" value="ECO:0007669"/>
    <property type="project" value="TreeGrafter"/>
</dbReference>
<sequence length="485" mass="54531">MIYKMIIGDMFRFVIIYVIMVGAFAQAFYFLFRDIGDKDIGGFKTLVVTMMTLFQMTLGEFNYSIMNYAHYPDLTKFLFIVFMLLTPILLLNMLIAMMGNTYQSVIDKAEIEWKKQWAKTISVLERSYSAKRLREFQEEFSIPITKSGEKCDVGRPPRGLMVIKASSKTRAKQRKGALSNWKTYGKEVIAQYREYANKGKRGPFRLREKKKKMYVKDIMGNFVPAAEKKNDGIFSTLESAAWMEDIDIDKKNGPTGDNNKNANVDSNLALKPTENLIKQSPTTSTKTVKNIESNPNIILPPLIEAPGLVRSNATVKELDGLSMKSGKNSNPVSQCCEDTETMFDDESAGNVENSSREQLSTPIIQSEKKNSIYGMPHKWQLPGAPFVWSTGASDQCVAMEKEVTGTQYKVTDMKDFQPLDMDKIMSRRKKSVAHSETTCSSVSTFRSSSESSLRSSSPISSKFRIGHKIASTGSPVSDINDNNHV</sequence>
<protein>
    <submittedName>
        <fullName evidence="8">TRPV6</fullName>
    </submittedName>
</protein>
<keyword evidence="3" id="KW-0677">Repeat</keyword>
<evidence type="ECO:0000259" key="7">
    <source>
        <dbReference type="Pfam" id="PF00520"/>
    </source>
</evidence>
<accession>A0A812DBK0</accession>
<evidence type="ECO:0000256" key="5">
    <source>
        <dbReference type="ARBA" id="ARBA00023136"/>
    </source>
</evidence>
<dbReference type="PANTHER" id="PTHR10582">
    <property type="entry name" value="TRANSIENT RECEPTOR POTENTIAL ION CHANNEL PROTEIN"/>
    <property type="match status" value="1"/>
</dbReference>
<evidence type="ECO:0000313" key="8">
    <source>
        <dbReference type="EMBL" id="CAE1293683.1"/>
    </source>
</evidence>